<dbReference type="Proteomes" id="UP001597119">
    <property type="component" value="Unassembled WGS sequence"/>
</dbReference>
<accession>A0ABD6CFV8</accession>
<keyword evidence="2" id="KW-1185">Reference proteome</keyword>
<evidence type="ECO:0000313" key="2">
    <source>
        <dbReference type="Proteomes" id="UP001597119"/>
    </source>
</evidence>
<dbReference type="EMBL" id="JBHUDJ010000013">
    <property type="protein sequence ID" value="MFD1588490.1"/>
    <property type="molecule type" value="Genomic_DNA"/>
</dbReference>
<gene>
    <name evidence="1" type="ORF">ACFR9U_16040</name>
</gene>
<organism evidence="1 2">
    <name type="scientific">Halorientalis brevis</name>
    <dbReference type="NCBI Taxonomy" id="1126241"/>
    <lineage>
        <taxon>Archaea</taxon>
        <taxon>Methanobacteriati</taxon>
        <taxon>Methanobacteriota</taxon>
        <taxon>Stenosarchaea group</taxon>
        <taxon>Halobacteria</taxon>
        <taxon>Halobacteriales</taxon>
        <taxon>Haloarculaceae</taxon>
        <taxon>Halorientalis</taxon>
    </lineage>
</organism>
<reference evidence="1 2" key="1">
    <citation type="journal article" date="2019" name="Int. J. Syst. Evol. Microbiol.">
        <title>The Global Catalogue of Microorganisms (GCM) 10K type strain sequencing project: providing services to taxonomists for standard genome sequencing and annotation.</title>
        <authorList>
            <consortium name="The Broad Institute Genomics Platform"/>
            <consortium name="The Broad Institute Genome Sequencing Center for Infectious Disease"/>
            <person name="Wu L."/>
            <person name="Ma J."/>
        </authorList>
    </citation>
    <scope>NUCLEOTIDE SEQUENCE [LARGE SCALE GENOMIC DNA]</scope>
    <source>
        <strain evidence="1 2">CGMCC 1.12125</strain>
    </source>
</reference>
<evidence type="ECO:0000313" key="1">
    <source>
        <dbReference type="EMBL" id="MFD1588490.1"/>
    </source>
</evidence>
<dbReference type="RefSeq" id="WP_247381946.1">
    <property type="nucleotide sequence ID" value="NZ_JALLGV010000013.1"/>
</dbReference>
<proteinExistence type="predicted"/>
<sequence length="94" mass="10634">MPSRLTSAQETLLNLPEIDERNVVRIAENITEAIENLQSEASHSGGNQRLDGLHDEIRGIDEPEPDQVQSIADEAWQISKRMRGTGFDYDMLRN</sequence>
<protein>
    <submittedName>
        <fullName evidence="1">Uncharacterized protein</fullName>
    </submittedName>
</protein>
<comment type="caution">
    <text evidence="1">The sequence shown here is derived from an EMBL/GenBank/DDBJ whole genome shotgun (WGS) entry which is preliminary data.</text>
</comment>
<name>A0ABD6CFV8_9EURY</name>
<dbReference type="AlphaFoldDB" id="A0ABD6CFV8"/>